<evidence type="ECO:0000259" key="12">
    <source>
        <dbReference type="PROSITE" id="PS50109"/>
    </source>
</evidence>
<evidence type="ECO:0000256" key="4">
    <source>
        <dbReference type="ARBA" id="ARBA00022553"/>
    </source>
</evidence>
<organism evidence="14 15">
    <name type="scientific">Rhodanobacter aciditrophus</name>
    <dbReference type="NCBI Taxonomy" id="1623218"/>
    <lineage>
        <taxon>Bacteria</taxon>
        <taxon>Pseudomonadati</taxon>
        <taxon>Pseudomonadota</taxon>
        <taxon>Gammaproteobacteria</taxon>
        <taxon>Lysobacterales</taxon>
        <taxon>Rhodanobacteraceae</taxon>
        <taxon>Rhodanobacter</taxon>
    </lineage>
</organism>
<dbReference type="Pfam" id="PF03924">
    <property type="entry name" value="CHASE"/>
    <property type="match status" value="1"/>
</dbReference>
<keyword evidence="8 11" id="KW-1133">Transmembrane helix</keyword>
<dbReference type="InterPro" id="IPR003594">
    <property type="entry name" value="HATPase_dom"/>
</dbReference>
<feature type="transmembrane region" description="Helical" evidence="11">
    <location>
        <begin position="313"/>
        <end position="334"/>
    </location>
</feature>
<evidence type="ECO:0000256" key="2">
    <source>
        <dbReference type="ARBA" id="ARBA00004370"/>
    </source>
</evidence>
<name>A0ABW4B0F0_9GAMM</name>
<dbReference type="Gene3D" id="1.10.287.130">
    <property type="match status" value="1"/>
</dbReference>
<dbReference type="InterPro" id="IPR005467">
    <property type="entry name" value="His_kinase_dom"/>
</dbReference>
<dbReference type="Gene3D" id="3.30.565.10">
    <property type="entry name" value="Histidine kinase-like ATPase, C-terminal domain"/>
    <property type="match status" value="1"/>
</dbReference>
<dbReference type="InterPro" id="IPR003661">
    <property type="entry name" value="HisK_dim/P_dom"/>
</dbReference>
<evidence type="ECO:0000259" key="13">
    <source>
        <dbReference type="PROSITE" id="PS50839"/>
    </source>
</evidence>
<dbReference type="SUPFAM" id="SSF55874">
    <property type="entry name" value="ATPase domain of HSP90 chaperone/DNA topoisomerase II/histidine kinase"/>
    <property type="match status" value="1"/>
</dbReference>
<evidence type="ECO:0000256" key="11">
    <source>
        <dbReference type="SAM" id="Phobius"/>
    </source>
</evidence>
<dbReference type="PROSITE" id="PS50839">
    <property type="entry name" value="CHASE"/>
    <property type="match status" value="1"/>
</dbReference>
<evidence type="ECO:0000256" key="9">
    <source>
        <dbReference type="ARBA" id="ARBA00023136"/>
    </source>
</evidence>
<evidence type="ECO:0000256" key="8">
    <source>
        <dbReference type="ARBA" id="ARBA00022989"/>
    </source>
</evidence>
<evidence type="ECO:0000256" key="1">
    <source>
        <dbReference type="ARBA" id="ARBA00000085"/>
    </source>
</evidence>
<reference evidence="15" key="1">
    <citation type="journal article" date="2019" name="Int. J. Syst. Evol. Microbiol.">
        <title>The Global Catalogue of Microorganisms (GCM) 10K type strain sequencing project: providing services to taxonomists for standard genome sequencing and annotation.</title>
        <authorList>
            <consortium name="The Broad Institute Genomics Platform"/>
            <consortium name="The Broad Institute Genome Sequencing Center for Infectious Disease"/>
            <person name="Wu L."/>
            <person name="Ma J."/>
        </authorList>
    </citation>
    <scope>NUCLEOTIDE SEQUENCE [LARGE SCALE GENOMIC DNA]</scope>
    <source>
        <strain evidence="15">JCM 30774</strain>
    </source>
</reference>
<dbReference type="PRINTS" id="PR00344">
    <property type="entry name" value="BCTRLSENSOR"/>
</dbReference>
<keyword evidence="4" id="KW-0597">Phosphoprotein</keyword>
<feature type="transmembrane region" description="Helical" evidence="11">
    <location>
        <begin position="20"/>
        <end position="39"/>
    </location>
</feature>
<evidence type="ECO:0000256" key="5">
    <source>
        <dbReference type="ARBA" id="ARBA00022679"/>
    </source>
</evidence>
<dbReference type="RefSeq" id="WP_377367057.1">
    <property type="nucleotide sequence ID" value="NZ_JBHTMN010000011.1"/>
</dbReference>
<gene>
    <name evidence="14" type="ORF">ACFQ45_09580</name>
</gene>
<dbReference type="CDD" id="cd00075">
    <property type="entry name" value="HATPase"/>
    <property type="match status" value="1"/>
</dbReference>
<feature type="domain" description="Histidine kinase" evidence="12">
    <location>
        <begin position="385"/>
        <end position="596"/>
    </location>
</feature>
<dbReference type="InterPro" id="IPR006189">
    <property type="entry name" value="CHASE_dom"/>
</dbReference>
<evidence type="ECO:0000256" key="3">
    <source>
        <dbReference type="ARBA" id="ARBA00012438"/>
    </source>
</evidence>
<dbReference type="SUPFAM" id="SSF47384">
    <property type="entry name" value="Homodimeric domain of signal transducing histidine kinase"/>
    <property type="match status" value="1"/>
</dbReference>
<keyword evidence="9 11" id="KW-0472">Membrane</keyword>
<dbReference type="PANTHER" id="PTHR42878">
    <property type="entry name" value="TWO-COMPONENT HISTIDINE KINASE"/>
    <property type="match status" value="1"/>
</dbReference>
<dbReference type="PROSITE" id="PS50109">
    <property type="entry name" value="HIS_KIN"/>
    <property type="match status" value="1"/>
</dbReference>
<evidence type="ECO:0000256" key="7">
    <source>
        <dbReference type="ARBA" id="ARBA00022777"/>
    </source>
</evidence>
<keyword evidence="6 11" id="KW-0812">Transmembrane</keyword>
<dbReference type="InterPro" id="IPR036890">
    <property type="entry name" value="HATPase_C_sf"/>
</dbReference>
<feature type="domain" description="CHASE" evidence="13">
    <location>
        <begin position="140"/>
        <end position="247"/>
    </location>
</feature>
<dbReference type="InterPro" id="IPR036097">
    <property type="entry name" value="HisK_dim/P_sf"/>
</dbReference>
<comment type="subcellular location">
    <subcellularLocation>
        <location evidence="2">Membrane</location>
    </subcellularLocation>
</comment>
<proteinExistence type="predicted"/>
<comment type="catalytic activity">
    <reaction evidence="1">
        <text>ATP + protein L-histidine = ADP + protein N-phospho-L-histidine.</text>
        <dbReference type="EC" id="2.7.13.3"/>
    </reaction>
</comment>
<dbReference type="SMART" id="SM00388">
    <property type="entry name" value="HisKA"/>
    <property type="match status" value="1"/>
</dbReference>
<dbReference type="InterPro" id="IPR050351">
    <property type="entry name" value="BphY/WalK/GraS-like"/>
</dbReference>
<dbReference type="InterPro" id="IPR042240">
    <property type="entry name" value="CHASE_sf"/>
</dbReference>
<evidence type="ECO:0000313" key="15">
    <source>
        <dbReference type="Proteomes" id="UP001597059"/>
    </source>
</evidence>
<protein>
    <recommendedName>
        <fullName evidence="3">histidine kinase</fullName>
        <ecNumber evidence="3">2.7.13.3</ecNumber>
    </recommendedName>
</protein>
<dbReference type="Proteomes" id="UP001597059">
    <property type="component" value="Unassembled WGS sequence"/>
</dbReference>
<dbReference type="SMART" id="SM00387">
    <property type="entry name" value="HATPase_c"/>
    <property type="match status" value="1"/>
</dbReference>
<evidence type="ECO:0000313" key="14">
    <source>
        <dbReference type="EMBL" id="MFD1383618.1"/>
    </source>
</evidence>
<keyword evidence="5" id="KW-0808">Transferase</keyword>
<accession>A0ABW4B0F0</accession>
<keyword evidence="7" id="KW-0418">Kinase</keyword>
<comment type="caution">
    <text evidence="14">The sequence shown here is derived from an EMBL/GenBank/DDBJ whole genome shotgun (WGS) entry which is preliminary data.</text>
</comment>
<dbReference type="Pfam" id="PF02518">
    <property type="entry name" value="HATPase_c"/>
    <property type="match status" value="1"/>
</dbReference>
<dbReference type="EMBL" id="JBHTMN010000011">
    <property type="protein sequence ID" value="MFD1383618.1"/>
    <property type="molecule type" value="Genomic_DNA"/>
</dbReference>
<dbReference type="Gene3D" id="3.30.450.350">
    <property type="entry name" value="CHASE domain"/>
    <property type="match status" value="1"/>
</dbReference>
<evidence type="ECO:0000256" key="10">
    <source>
        <dbReference type="SAM" id="Coils"/>
    </source>
</evidence>
<dbReference type="Pfam" id="PF00512">
    <property type="entry name" value="HisKA"/>
    <property type="match status" value="1"/>
</dbReference>
<keyword evidence="10" id="KW-0175">Coiled coil</keyword>
<sequence>MNAFDQDVDKELSSPKGLHWYHWVVIFLSLMLTFGAYYISEKQVQLKMESQFEFQSQQIIELVKERMVRYEEALRAGTAALKMLPTSATRDDWRKFEQNLEIDERFPGINGIGVIHYVPPDKLSTYLAWQRETMPEYRTHPEHSVNEYWPITYIEPQDTNLKAVGLDMAHENNRYTAAKKARDTGEASITAPITLVQDDQRTPGFLFYVPWYDTRRYPEYGSDDNDFMGLVYAPFIMNKLMDGTLENANRLINFSIHDKETLLYTELNSNSNDLDADPLFTRTETLELYGRPWRFNLQTTTVFREQQSHTQPYTILVGGLIIDSLLLAIFLILARSNRNAVAYANRVTDRLKQRNDELEFMSDSLKEKNQNLEEANAELDQFAFVASHDLKAPLRGIQQLATWVEEDSGELLPEDTKGHLTLMKSRIARLERLLDDLLAYSRVGRKDGEQEIIKPKDLTLDVFNLLNHEGKFELSGDMDNREIKIFSTPFELVMRNLISNSMKHHDKETGHIKVSISVDSNWASVEVSDDGPGIPEEHQEKVFELFHTLKPRDKVEGSGLGLSLIKKVLERFGCDYKMQKNDKGGLSFFFTWPVELVKMDDVDK</sequence>
<keyword evidence="15" id="KW-1185">Reference proteome</keyword>
<dbReference type="PANTHER" id="PTHR42878:SF15">
    <property type="entry name" value="BACTERIOPHYTOCHROME"/>
    <property type="match status" value="1"/>
</dbReference>
<feature type="coiled-coil region" evidence="10">
    <location>
        <begin position="348"/>
        <end position="385"/>
    </location>
</feature>
<dbReference type="EC" id="2.7.13.3" evidence="3"/>
<dbReference type="InterPro" id="IPR004358">
    <property type="entry name" value="Sig_transdc_His_kin-like_C"/>
</dbReference>
<dbReference type="SMART" id="SM01079">
    <property type="entry name" value="CHASE"/>
    <property type="match status" value="1"/>
</dbReference>
<evidence type="ECO:0000256" key="6">
    <source>
        <dbReference type="ARBA" id="ARBA00022692"/>
    </source>
</evidence>